<dbReference type="GO" id="GO:0055088">
    <property type="term" value="P:lipid homeostasis"/>
    <property type="evidence" value="ECO:0007669"/>
    <property type="project" value="TreeGrafter"/>
</dbReference>
<dbReference type="RefSeq" id="WP_107889951.1">
    <property type="nucleotide sequence ID" value="NZ_CP028519.1"/>
</dbReference>
<evidence type="ECO:0000259" key="1">
    <source>
        <dbReference type="Pfam" id="PF12697"/>
    </source>
</evidence>
<proteinExistence type="predicted"/>
<keyword evidence="2" id="KW-0378">Hydrolase</keyword>
<dbReference type="PANTHER" id="PTHR42886">
    <property type="entry name" value="RE40534P-RELATED"/>
    <property type="match status" value="1"/>
</dbReference>
<dbReference type="OrthoDB" id="9806902at2"/>
<dbReference type="EMBL" id="CP028519">
    <property type="protein sequence ID" value="AVY95464.1"/>
    <property type="molecule type" value="Genomic_DNA"/>
</dbReference>
<accession>A0A2S0PDK3</accession>
<sequence>MTPPLKLELISRLPAAADTRPPLLFVHGAYSSAWVWDEFWLPWFAANGWSAHALSLEGHGDSDGHSWLAAIGIDDYVRNVAQIAATLPAPPVLIGHSMGGYVIQRYLEQGHPAAGVAMLASVPPTGMTHASLAMLWHTPDLLAAVQLFQSGPDYHPSLGKAKELLFSADMPDERLAQWLGRFQPESMRAVFDMMLVGILSLPPMHDRLPALVMGGADDRIIGSTDLLATATHFGVAAEILPGTGHMLMLDTRERAAAQRLLEWLHTRFG</sequence>
<name>A0A2S0PDK3_9NEIS</name>
<gene>
    <name evidence="2" type="ORF">DAI18_16460</name>
</gene>
<reference evidence="2 3" key="1">
    <citation type="submission" date="2018-04" db="EMBL/GenBank/DDBJ databases">
        <title>Denitrifier Microvirgula.</title>
        <authorList>
            <person name="Anderson E."/>
            <person name="Jang J."/>
            <person name="Ishii S."/>
        </authorList>
    </citation>
    <scope>NUCLEOTIDE SEQUENCE [LARGE SCALE GENOMIC DNA]</scope>
    <source>
        <strain evidence="2 3">BE2.4</strain>
    </source>
</reference>
<protein>
    <submittedName>
        <fullName evidence="2">Alpha/beta hydrolase</fullName>
    </submittedName>
</protein>
<dbReference type="KEGG" id="maer:DAI18_16460"/>
<dbReference type="Proteomes" id="UP000244173">
    <property type="component" value="Chromosome"/>
</dbReference>
<feature type="domain" description="AB hydrolase-1" evidence="1">
    <location>
        <begin position="23"/>
        <end position="256"/>
    </location>
</feature>
<organism evidence="2 3">
    <name type="scientific">Microvirgula aerodenitrificans</name>
    <dbReference type="NCBI Taxonomy" id="57480"/>
    <lineage>
        <taxon>Bacteria</taxon>
        <taxon>Pseudomonadati</taxon>
        <taxon>Pseudomonadota</taxon>
        <taxon>Betaproteobacteria</taxon>
        <taxon>Neisseriales</taxon>
        <taxon>Aquaspirillaceae</taxon>
        <taxon>Microvirgula</taxon>
    </lineage>
</organism>
<dbReference type="InterPro" id="IPR000073">
    <property type="entry name" value="AB_hydrolase_1"/>
</dbReference>
<dbReference type="AlphaFoldDB" id="A0A2S0PDK3"/>
<dbReference type="GO" id="GO:0052689">
    <property type="term" value="F:carboxylic ester hydrolase activity"/>
    <property type="evidence" value="ECO:0007669"/>
    <property type="project" value="TreeGrafter"/>
</dbReference>
<dbReference type="PANTHER" id="PTHR42886:SF42">
    <property type="entry name" value="ALPHA_BETA-HYDROLASES SUPERFAMILY PROTEIN"/>
    <property type="match status" value="1"/>
</dbReference>
<evidence type="ECO:0000313" key="2">
    <source>
        <dbReference type="EMBL" id="AVY95464.1"/>
    </source>
</evidence>
<dbReference type="Gene3D" id="3.40.50.1820">
    <property type="entry name" value="alpha/beta hydrolase"/>
    <property type="match status" value="1"/>
</dbReference>
<evidence type="ECO:0000313" key="3">
    <source>
        <dbReference type="Proteomes" id="UP000244173"/>
    </source>
</evidence>
<dbReference type="SUPFAM" id="SSF53474">
    <property type="entry name" value="alpha/beta-Hydrolases"/>
    <property type="match status" value="1"/>
</dbReference>
<dbReference type="InterPro" id="IPR029058">
    <property type="entry name" value="AB_hydrolase_fold"/>
</dbReference>
<keyword evidence="3" id="KW-1185">Reference proteome</keyword>
<dbReference type="STRING" id="1122240.GCA_000620105_02282"/>
<dbReference type="GO" id="GO:0006654">
    <property type="term" value="P:phosphatidic acid biosynthetic process"/>
    <property type="evidence" value="ECO:0007669"/>
    <property type="project" value="TreeGrafter"/>
</dbReference>
<dbReference type="GO" id="GO:0042171">
    <property type="term" value="F:lysophosphatidic acid acyltransferase activity"/>
    <property type="evidence" value="ECO:0007669"/>
    <property type="project" value="TreeGrafter"/>
</dbReference>
<dbReference type="Pfam" id="PF12697">
    <property type="entry name" value="Abhydrolase_6"/>
    <property type="match status" value="1"/>
</dbReference>